<evidence type="ECO:0000313" key="2">
    <source>
        <dbReference type="EMBL" id="JAD74154.1"/>
    </source>
</evidence>
<name>A0A0A9CCZ2_ARUDO</name>
<feature type="compositionally biased region" description="Low complexity" evidence="1">
    <location>
        <begin position="9"/>
        <end position="24"/>
    </location>
</feature>
<accession>A0A0A9CCZ2</accession>
<dbReference type="EMBL" id="GBRH01223741">
    <property type="protein sequence ID" value="JAD74154.1"/>
    <property type="molecule type" value="Transcribed_RNA"/>
</dbReference>
<reference evidence="2" key="1">
    <citation type="submission" date="2014-09" db="EMBL/GenBank/DDBJ databases">
        <authorList>
            <person name="Magalhaes I.L.F."/>
            <person name="Oliveira U."/>
            <person name="Santos F.R."/>
            <person name="Vidigal T.H.D.A."/>
            <person name="Brescovit A.D."/>
            <person name="Santos A.J."/>
        </authorList>
    </citation>
    <scope>NUCLEOTIDE SEQUENCE</scope>
    <source>
        <tissue evidence="2">Shoot tissue taken approximately 20 cm above the soil surface</tissue>
    </source>
</reference>
<protein>
    <submittedName>
        <fullName evidence="2">Uncharacterized protein</fullName>
    </submittedName>
</protein>
<organism evidence="2">
    <name type="scientific">Arundo donax</name>
    <name type="common">Giant reed</name>
    <name type="synonym">Donax arundinaceus</name>
    <dbReference type="NCBI Taxonomy" id="35708"/>
    <lineage>
        <taxon>Eukaryota</taxon>
        <taxon>Viridiplantae</taxon>
        <taxon>Streptophyta</taxon>
        <taxon>Embryophyta</taxon>
        <taxon>Tracheophyta</taxon>
        <taxon>Spermatophyta</taxon>
        <taxon>Magnoliopsida</taxon>
        <taxon>Liliopsida</taxon>
        <taxon>Poales</taxon>
        <taxon>Poaceae</taxon>
        <taxon>PACMAD clade</taxon>
        <taxon>Arundinoideae</taxon>
        <taxon>Arundineae</taxon>
        <taxon>Arundo</taxon>
    </lineage>
</organism>
<dbReference type="AlphaFoldDB" id="A0A0A9CCZ2"/>
<feature type="region of interest" description="Disordered" evidence="1">
    <location>
        <begin position="56"/>
        <end position="81"/>
    </location>
</feature>
<reference evidence="2" key="2">
    <citation type="journal article" date="2015" name="Data Brief">
        <title>Shoot transcriptome of the giant reed, Arundo donax.</title>
        <authorList>
            <person name="Barrero R.A."/>
            <person name="Guerrero F.D."/>
            <person name="Moolhuijzen P."/>
            <person name="Goolsby J.A."/>
            <person name="Tidwell J."/>
            <person name="Bellgard S.E."/>
            <person name="Bellgard M.I."/>
        </authorList>
    </citation>
    <scope>NUCLEOTIDE SEQUENCE</scope>
    <source>
        <tissue evidence="2">Shoot tissue taken approximately 20 cm above the soil surface</tissue>
    </source>
</reference>
<feature type="region of interest" description="Disordered" evidence="1">
    <location>
        <begin position="1"/>
        <end position="24"/>
    </location>
</feature>
<proteinExistence type="predicted"/>
<sequence>MLSRKFLSDGDSPGAASAPSGSPSAAATAAAAAHSVTGCFFADARTTTAIPRAGLAAASGEARSDDALPTQRGFPSPRATDKDAATVVAAMELPRCLLSDASVCVREIGVCV</sequence>
<evidence type="ECO:0000256" key="1">
    <source>
        <dbReference type="SAM" id="MobiDB-lite"/>
    </source>
</evidence>